<evidence type="ECO:0000313" key="5">
    <source>
        <dbReference type="Proteomes" id="UP001268864"/>
    </source>
</evidence>
<feature type="transmembrane region" description="Helical" evidence="2">
    <location>
        <begin position="298"/>
        <end position="317"/>
    </location>
</feature>
<dbReference type="Proteomes" id="UP001268864">
    <property type="component" value="Unassembled WGS sequence"/>
</dbReference>
<dbReference type="Pfam" id="PF00535">
    <property type="entry name" value="Glycos_transf_2"/>
    <property type="match status" value="1"/>
</dbReference>
<evidence type="ECO:0000259" key="3">
    <source>
        <dbReference type="Pfam" id="PF00535"/>
    </source>
</evidence>
<name>A0ABU2FKL2_9EURY</name>
<sequence>MTRVGQEAAGGQLEREPIANGTSRGEEEHAKTKLSGALVAIPAYNESTAIGSTVLSTKQFVEDVLVVDDGSSDATAQIASEAGANVIEHEENRGKGAAIQTIFEYAEETGHEAVVLIDGDGQHLPTDIPDVVDPVLADESEVVIGSRYLDAGETETPFYRRLGQKTLDTITTGSSGTSLTDTQSGFRAFSSEAIEELSITTDGIGVESEMIDDASQKEMDITEVPIDVRYEGIDGQTYNPLRHGLAVVVFMLQLVRDKHPLLFFGLPGLALLLFGGFYGMNGMLVYQNTGVFYPAKALVAGFSTILGVLGVFAGLILNQIANMMSKTDG</sequence>
<keyword evidence="2" id="KW-1133">Transmembrane helix</keyword>
<dbReference type="SUPFAM" id="SSF53448">
    <property type="entry name" value="Nucleotide-diphospho-sugar transferases"/>
    <property type="match status" value="1"/>
</dbReference>
<dbReference type="CDD" id="cd04179">
    <property type="entry name" value="DPM_DPG-synthase_like"/>
    <property type="match status" value="1"/>
</dbReference>
<keyword evidence="2" id="KW-0812">Transmembrane</keyword>
<evidence type="ECO:0000313" key="4">
    <source>
        <dbReference type="EMBL" id="MDS0280792.1"/>
    </source>
</evidence>
<dbReference type="PANTHER" id="PTHR48090">
    <property type="entry name" value="UNDECAPRENYL-PHOSPHATE 4-DEOXY-4-FORMAMIDO-L-ARABINOSE TRANSFERASE-RELATED"/>
    <property type="match status" value="1"/>
</dbReference>
<dbReference type="InterPro" id="IPR050256">
    <property type="entry name" value="Glycosyltransferase_2"/>
</dbReference>
<dbReference type="Gene3D" id="3.90.550.10">
    <property type="entry name" value="Spore Coat Polysaccharide Biosynthesis Protein SpsA, Chain A"/>
    <property type="match status" value="1"/>
</dbReference>
<dbReference type="EMBL" id="JAMQOS010000001">
    <property type="protein sequence ID" value="MDS0280792.1"/>
    <property type="molecule type" value="Genomic_DNA"/>
</dbReference>
<keyword evidence="5" id="KW-1185">Reference proteome</keyword>
<keyword evidence="2" id="KW-0472">Membrane</keyword>
<dbReference type="RefSeq" id="WP_310898637.1">
    <property type="nucleotide sequence ID" value="NZ_JAMQOS010000001.1"/>
</dbReference>
<protein>
    <submittedName>
        <fullName evidence="4">Glycosyltransferase family 2 protein</fullName>
    </submittedName>
</protein>
<dbReference type="InterPro" id="IPR001173">
    <property type="entry name" value="Glyco_trans_2-like"/>
</dbReference>
<accession>A0ABU2FKL2</accession>
<evidence type="ECO:0000256" key="2">
    <source>
        <dbReference type="SAM" id="Phobius"/>
    </source>
</evidence>
<feature type="transmembrane region" description="Helical" evidence="2">
    <location>
        <begin position="261"/>
        <end position="278"/>
    </location>
</feature>
<organism evidence="4 5">
    <name type="scientific">Haloarcula onubensis</name>
    <dbReference type="NCBI Taxonomy" id="2950539"/>
    <lineage>
        <taxon>Archaea</taxon>
        <taxon>Methanobacteriati</taxon>
        <taxon>Methanobacteriota</taxon>
        <taxon>Stenosarchaea group</taxon>
        <taxon>Halobacteria</taxon>
        <taxon>Halobacteriales</taxon>
        <taxon>Haloarculaceae</taxon>
        <taxon>Haloarcula</taxon>
    </lineage>
</organism>
<feature type="domain" description="Glycosyltransferase 2-like" evidence="3">
    <location>
        <begin position="39"/>
        <end position="197"/>
    </location>
</feature>
<proteinExistence type="predicted"/>
<comment type="caution">
    <text evidence="4">The sequence shown here is derived from an EMBL/GenBank/DDBJ whole genome shotgun (WGS) entry which is preliminary data.</text>
</comment>
<evidence type="ECO:0000256" key="1">
    <source>
        <dbReference type="SAM" id="MobiDB-lite"/>
    </source>
</evidence>
<feature type="region of interest" description="Disordered" evidence="1">
    <location>
        <begin position="1"/>
        <end position="31"/>
    </location>
</feature>
<dbReference type="InterPro" id="IPR029044">
    <property type="entry name" value="Nucleotide-diphossugar_trans"/>
</dbReference>
<reference evidence="4 5" key="1">
    <citation type="submission" date="2022-06" db="EMBL/GenBank/DDBJ databases">
        <title>Halomicroarcula sp. a new haloarchaeum isolate from saline soil.</title>
        <authorList>
            <person name="Strakova D."/>
            <person name="Galisteo C."/>
            <person name="Sanchez-Porro C."/>
            <person name="Ventosa A."/>
        </authorList>
    </citation>
    <scope>NUCLEOTIDE SEQUENCE [LARGE SCALE GENOMIC DNA]</scope>
    <source>
        <strain evidence="4 5">S3CR25-11</strain>
    </source>
</reference>
<gene>
    <name evidence="4" type="ORF">NDI86_01570</name>
</gene>
<dbReference type="PANTHER" id="PTHR48090:SF7">
    <property type="entry name" value="RFBJ PROTEIN"/>
    <property type="match status" value="1"/>
</dbReference>